<keyword evidence="2" id="KW-1185">Reference proteome</keyword>
<name>A0ABT9BJI8_9BACT</name>
<accession>A0ABT9BJI8</accession>
<evidence type="ECO:0000313" key="2">
    <source>
        <dbReference type="Proteomes" id="UP001176429"/>
    </source>
</evidence>
<gene>
    <name evidence="1" type="ORF">Q5H93_24085</name>
</gene>
<dbReference type="EMBL" id="JAUQSY010000029">
    <property type="protein sequence ID" value="MDO7877838.1"/>
    <property type="molecule type" value="Genomic_DNA"/>
</dbReference>
<sequence>MKTTSQTVALQAIDLALLQKPLDEFFVRTSHPSNTVKSFNKLLFESLRQGLTFQTDELENLHALADLLLACSLLLPVAAEA</sequence>
<comment type="caution">
    <text evidence="1">The sequence shown here is derived from an EMBL/GenBank/DDBJ whole genome shotgun (WGS) entry which is preliminary data.</text>
</comment>
<evidence type="ECO:0000313" key="1">
    <source>
        <dbReference type="EMBL" id="MDO7877838.1"/>
    </source>
</evidence>
<organism evidence="1 2">
    <name type="scientific">Hymenobacter aranciens</name>
    <dbReference type="NCBI Taxonomy" id="3063996"/>
    <lineage>
        <taxon>Bacteria</taxon>
        <taxon>Pseudomonadati</taxon>
        <taxon>Bacteroidota</taxon>
        <taxon>Cytophagia</taxon>
        <taxon>Cytophagales</taxon>
        <taxon>Hymenobacteraceae</taxon>
        <taxon>Hymenobacter</taxon>
    </lineage>
</organism>
<dbReference type="RefSeq" id="WP_305009300.1">
    <property type="nucleotide sequence ID" value="NZ_JAUQSY010000029.1"/>
</dbReference>
<proteinExistence type="predicted"/>
<protein>
    <submittedName>
        <fullName evidence="1">Uncharacterized protein</fullName>
    </submittedName>
</protein>
<dbReference type="Proteomes" id="UP001176429">
    <property type="component" value="Unassembled WGS sequence"/>
</dbReference>
<reference evidence="1" key="1">
    <citation type="submission" date="2023-07" db="EMBL/GenBank/DDBJ databases">
        <authorList>
            <person name="Kim M.K."/>
        </authorList>
    </citation>
    <scope>NUCLEOTIDE SEQUENCE</scope>
    <source>
        <strain evidence="1">ASUV-10-1</strain>
    </source>
</reference>